<evidence type="ECO:0000313" key="1">
    <source>
        <dbReference type="EMBL" id="EHK98157.1"/>
    </source>
</evidence>
<evidence type="ECO:0000313" key="2">
    <source>
        <dbReference type="Proteomes" id="UP000005446"/>
    </source>
</evidence>
<dbReference type="EMBL" id="AGUE01000164">
    <property type="protein sequence ID" value="EHK98157.1"/>
    <property type="molecule type" value="Genomic_DNA"/>
</dbReference>
<reference evidence="1 2" key="1">
    <citation type="journal article" date="2012" name="Eukaryot. Cell">
        <title>Genome sequence of the fungus Glarea lozoyensis: the first genome sequence of a species from the Helotiaceae family.</title>
        <authorList>
            <person name="Youssar L."/>
            <person name="Gruening B.A."/>
            <person name="Erxleben A."/>
            <person name="Guenther S."/>
            <person name="Huettel W."/>
        </authorList>
    </citation>
    <scope>NUCLEOTIDE SEQUENCE [LARGE SCALE GENOMIC DNA]</scope>
    <source>
        <strain evidence="2">ATCC 74030 / MF5533</strain>
    </source>
</reference>
<protein>
    <submittedName>
        <fullName evidence="1">Uncharacterized protein</fullName>
    </submittedName>
</protein>
<dbReference type="InParanoid" id="H0ETK1"/>
<dbReference type="Proteomes" id="UP000005446">
    <property type="component" value="Unassembled WGS sequence"/>
</dbReference>
<accession>H0ETK1</accession>
<name>H0ETK1_GLAL7</name>
<keyword evidence="2" id="KW-1185">Reference proteome</keyword>
<dbReference type="HOGENOM" id="CLU_3143226_0_0_1"/>
<gene>
    <name evidence="1" type="ORF">M7I_6065</name>
</gene>
<sequence>MLREVNKYLALVAIMCEGSYEKMPSVTMNVESTVKGLTEVFNITRQRRE</sequence>
<comment type="caution">
    <text evidence="1">The sequence shown here is derived from an EMBL/GenBank/DDBJ whole genome shotgun (WGS) entry which is preliminary data.</text>
</comment>
<dbReference type="AlphaFoldDB" id="H0ETK1"/>
<organism evidence="1 2">
    <name type="scientific">Glarea lozoyensis (strain ATCC 74030 / MF5533)</name>
    <dbReference type="NCBI Taxonomy" id="1104152"/>
    <lineage>
        <taxon>Eukaryota</taxon>
        <taxon>Fungi</taxon>
        <taxon>Dikarya</taxon>
        <taxon>Ascomycota</taxon>
        <taxon>Pezizomycotina</taxon>
        <taxon>Leotiomycetes</taxon>
        <taxon>Helotiales</taxon>
        <taxon>Helotiaceae</taxon>
        <taxon>Glarea</taxon>
    </lineage>
</organism>
<dbReference type="OrthoDB" id="26136at2759"/>
<proteinExistence type="predicted"/>
<dbReference type="Gene3D" id="3.30.450.190">
    <property type="match status" value="1"/>
</dbReference>